<dbReference type="SMART" id="SM00088">
    <property type="entry name" value="PINT"/>
    <property type="match status" value="1"/>
</dbReference>
<dbReference type="InterPro" id="IPR000717">
    <property type="entry name" value="PCI_dom"/>
</dbReference>
<dbReference type="Pfam" id="PF22061">
    <property type="entry name" value="CSN7_HB_subdom"/>
    <property type="match status" value="1"/>
</dbReference>
<keyword evidence="6" id="KW-1185">Reference proteome</keyword>
<feature type="domain" description="PCI" evidence="4">
    <location>
        <begin position="1"/>
        <end position="184"/>
    </location>
</feature>
<dbReference type="VEuPathDB" id="FungiDB:sr14481"/>
<dbReference type="eggNOG" id="KOG3250">
    <property type="taxonomic scope" value="Eukaryota"/>
</dbReference>
<accession>E7A2X0</accession>
<dbReference type="PANTHER" id="PTHR15350:SF5">
    <property type="entry name" value="COP9 SIGNALOSOME COMPLEX SUBUNIT 7"/>
    <property type="match status" value="1"/>
</dbReference>
<dbReference type="Proteomes" id="UP000008867">
    <property type="component" value="Chromosome 9"/>
</dbReference>
<dbReference type="InterPro" id="IPR045237">
    <property type="entry name" value="COPS7/eIF3m"/>
</dbReference>
<dbReference type="OrthoDB" id="10265275at2759"/>
<evidence type="ECO:0000313" key="5">
    <source>
        <dbReference type="EMBL" id="CBQ73893.1"/>
    </source>
</evidence>
<dbReference type="Pfam" id="PF01399">
    <property type="entry name" value="PCI"/>
    <property type="match status" value="1"/>
</dbReference>
<dbReference type="GO" id="GO:0008180">
    <property type="term" value="C:COP9 signalosome"/>
    <property type="evidence" value="ECO:0007669"/>
    <property type="project" value="UniProtKB-KW"/>
</dbReference>
<keyword evidence="2" id="KW-0736">Signalosome</keyword>
<feature type="compositionally biased region" description="Low complexity" evidence="3">
    <location>
        <begin position="268"/>
        <end position="280"/>
    </location>
</feature>
<name>E7A2X0_SPORE</name>
<dbReference type="HOGENOM" id="CLU_054426_0_1_1"/>
<evidence type="ECO:0000256" key="3">
    <source>
        <dbReference type="SAM" id="MobiDB-lite"/>
    </source>
</evidence>
<evidence type="ECO:0000256" key="2">
    <source>
        <dbReference type="ARBA" id="ARBA00022790"/>
    </source>
</evidence>
<dbReference type="PANTHER" id="PTHR15350">
    <property type="entry name" value="COP9 SIGNALOSOME COMPLEX SUBUNIT 7/DENDRITIC CELL PROTEIN GA17"/>
    <property type="match status" value="1"/>
</dbReference>
<dbReference type="EMBL" id="FQ311474">
    <property type="protein sequence ID" value="CBQ73893.1"/>
    <property type="molecule type" value="Genomic_DNA"/>
</dbReference>
<proteinExistence type="inferred from homology"/>
<evidence type="ECO:0000313" key="6">
    <source>
        <dbReference type="Proteomes" id="UP000008867"/>
    </source>
</evidence>
<dbReference type="AlphaFoldDB" id="E7A2X0"/>
<comment type="similarity">
    <text evidence="1">Belongs to the CSN7/EIF3M family. CSN7 subfamily.</text>
</comment>
<sequence>MAAVASSSSSLTPSAAPASSTSRLEPLLLVARSTKPRGAAAANLVQQAISAPGVFFFGELFDVAGVAELATSSDSASSSQLQTSYQLLCLFAYGTYSDYVHLVQSGTIPELPRDQLQKLRQLTLLSLACQHKALAYSTLYEALGIAPSNNRELEDLVIDAIYAGLITGKLNELQARFEVHHVHGRDVPHPSILSSPALSALPSLASAAGTSQLDAVFASLQSWQATTASLLESLQARMDSTRSSAADAEHLRHEHHQALLHNLSEAQQQLEAQQQQQQQQRKGKGAANAMEVDDDNPRTAARKKAAVAGARGNKRSRA</sequence>
<evidence type="ECO:0000256" key="1">
    <source>
        <dbReference type="ARBA" id="ARBA00008482"/>
    </source>
</evidence>
<feature type="region of interest" description="Disordered" evidence="3">
    <location>
        <begin position="268"/>
        <end position="318"/>
    </location>
</feature>
<evidence type="ECO:0000259" key="4">
    <source>
        <dbReference type="PROSITE" id="PS50250"/>
    </source>
</evidence>
<organism evidence="5 6">
    <name type="scientific">Sporisorium reilianum (strain SRZ2)</name>
    <name type="common">Maize head smut fungus</name>
    <dbReference type="NCBI Taxonomy" id="999809"/>
    <lineage>
        <taxon>Eukaryota</taxon>
        <taxon>Fungi</taxon>
        <taxon>Dikarya</taxon>
        <taxon>Basidiomycota</taxon>
        <taxon>Ustilaginomycotina</taxon>
        <taxon>Ustilaginomycetes</taxon>
        <taxon>Ustilaginales</taxon>
        <taxon>Ustilaginaceae</taxon>
        <taxon>Sporisorium</taxon>
    </lineage>
</organism>
<gene>
    <name evidence="5" type="ORF">sr14481</name>
</gene>
<reference evidence="5 6" key="1">
    <citation type="journal article" date="2010" name="Science">
        <title>Pathogenicity determinants in smut fungi revealed by genome comparison.</title>
        <authorList>
            <person name="Schirawski J."/>
            <person name="Mannhaupt G."/>
            <person name="Muench K."/>
            <person name="Brefort T."/>
            <person name="Schipper K."/>
            <person name="Doehlemann G."/>
            <person name="Di Stasio M."/>
            <person name="Roessel N."/>
            <person name="Mendoza-Mendoza A."/>
            <person name="Pester D."/>
            <person name="Mueller O."/>
            <person name="Winterberg B."/>
            <person name="Meyer E."/>
            <person name="Ghareeb H."/>
            <person name="Wollenberg T."/>
            <person name="Muensterkoetter M."/>
            <person name="Wong P."/>
            <person name="Walter M."/>
            <person name="Stukenbrock E."/>
            <person name="Gueldener U."/>
            <person name="Kahmann R."/>
        </authorList>
    </citation>
    <scope>NUCLEOTIDE SEQUENCE [LARGE SCALE GENOMIC DNA]</scope>
    <source>
        <strain evidence="6">SRZ2</strain>
    </source>
</reference>
<dbReference type="PROSITE" id="PS50250">
    <property type="entry name" value="PCI"/>
    <property type="match status" value="1"/>
</dbReference>
<protein>
    <submittedName>
        <fullName evidence="5">Related to cop9 signalosome complex subunit 7a</fullName>
    </submittedName>
</protein>